<reference evidence="1" key="1">
    <citation type="submission" date="2016-10" db="EMBL/GenBank/DDBJ databases">
        <authorList>
            <person name="de Groot N.N."/>
        </authorList>
    </citation>
    <scope>NUCLEOTIDE SEQUENCE</scope>
</reference>
<sequence>MEKRYFIGVTLLLTVLSTNPILANRVNTNSPINLKQVNTLASQISSTLYKRGLDKDVAYELSNNFVEDEDYLNEKINNFLDIYQKISKEDLLEHLSTVALNRQKINFDSYDNLISIVSKINGSHPDIHDLKKLRTISNINKILC</sequence>
<evidence type="ECO:0000313" key="1">
    <source>
        <dbReference type="EMBL" id="SFZ98602.1"/>
    </source>
</evidence>
<accession>A0A1W1EEY5</accession>
<gene>
    <name evidence="1" type="ORF">MNB_SV-5-1585</name>
</gene>
<dbReference type="EMBL" id="FPKX01000055">
    <property type="protein sequence ID" value="SFZ98602.1"/>
    <property type="molecule type" value="Genomic_DNA"/>
</dbReference>
<name>A0A1W1EEY5_9ZZZZ</name>
<organism evidence="1">
    <name type="scientific">hydrothermal vent metagenome</name>
    <dbReference type="NCBI Taxonomy" id="652676"/>
    <lineage>
        <taxon>unclassified sequences</taxon>
        <taxon>metagenomes</taxon>
        <taxon>ecological metagenomes</taxon>
    </lineage>
</organism>
<proteinExistence type="predicted"/>
<dbReference type="AlphaFoldDB" id="A0A1W1EEY5"/>
<protein>
    <submittedName>
        <fullName evidence="1">Uncharacterized protein</fullName>
    </submittedName>
</protein>